<organism evidence="2 3">
    <name type="scientific">Carya illinoinensis</name>
    <name type="common">Pecan</name>
    <dbReference type="NCBI Taxonomy" id="32201"/>
    <lineage>
        <taxon>Eukaryota</taxon>
        <taxon>Viridiplantae</taxon>
        <taxon>Streptophyta</taxon>
        <taxon>Embryophyta</taxon>
        <taxon>Tracheophyta</taxon>
        <taxon>Spermatophyta</taxon>
        <taxon>Magnoliopsida</taxon>
        <taxon>eudicotyledons</taxon>
        <taxon>Gunneridae</taxon>
        <taxon>Pentapetalae</taxon>
        <taxon>rosids</taxon>
        <taxon>fabids</taxon>
        <taxon>Fagales</taxon>
        <taxon>Juglandaceae</taxon>
        <taxon>Carya</taxon>
    </lineage>
</organism>
<proteinExistence type="predicted"/>
<dbReference type="AlphaFoldDB" id="A0A922ELR0"/>
<keyword evidence="1" id="KW-0472">Membrane</keyword>
<gene>
    <name evidence="2" type="ORF">I3842_07G126200</name>
</gene>
<keyword evidence="1" id="KW-0812">Transmembrane</keyword>
<evidence type="ECO:0000256" key="1">
    <source>
        <dbReference type="SAM" id="Phobius"/>
    </source>
</evidence>
<dbReference type="Proteomes" id="UP000811246">
    <property type="component" value="Chromosome 7"/>
</dbReference>
<reference evidence="2" key="1">
    <citation type="submission" date="2021-01" db="EMBL/GenBank/DDBJ databases">
        <authorList>
            <person name="Lovell J.T."/>
            <person name="Bentley N."/>
            <person name="Bhattarai G."/>
            <person name="Jenkins J.W."/>
            <person name="Sreedasyam A."/>
            <person name="Alarcon Y."/>
            <person name="Bock C."/>
            <person name="Boston L."/>
            <person name="Carlson J."/>
            <person name="Cervantes K."/>
            <person name="Clermont K."/>
            <person name="Krom N."/>
            <person name="Kubenka K."/>
            <person name="Mamidi S."/>
            <person name="Mattison C."/>
            <person name="Monteros M."/>
            <person name="Pisani C."/>
            <person name="Plott C."/>
            <person name="Rajasekar S."/>
            <person name="Rhein H.S."/>
            <person name="Rohla C."/>
            <person name="Song M."/>
            <person name="Hilaire R.S."/>
            <person name="Shu S."/>
            <person name="Wells L."/>
            <person name="Wang X."/>
            <person name="Webber J."/>
            <person name="Heerema R.J."/>
            <person name="Klein P."/>
            <person name="Conner P."/>
            <person name="Grauke L."/>
            <person name="Grimwood J."/>
            <person name="Schmutz J."/>
            <person name="Randall J.J."/>
        </authorList>
    </citation>
    <scope>NUCLEOTIDE SEQUENCE</scope>
    <source>
        <tissue evidence="2">Leaf</tissue>
    </source>
</reference>
<evidence type="ECO:0000313" key="3">
    <source>
        <dbReference type="Proteomes" id="UP000811246"/>
    </source>
</evidence>
<dbReference type="EMBL" id="CM031831">
    <property type="protein sequence ID" value="KAG6704235.1"/>
    <property type="molecule type" value="Genomic_DNA"/>
</dbReference>
<comment type="caution">
    <text evidence="2">The sequence shown here is derived from an EMBL/GenBank/DDBJ whole genome shotgun (WGS) entry which is preliminary data.</text>
</comment>
<keyword evidence="1" id="KW-1133">Transmembrane helix</keyword>
<accession>A0A922ELR0</accession>
<evidence type="ECO:0000313" key="2">
    <source>
        <dbReference type="EMBL" id="KAG6704235.1"/>
    </source>
</evidence>
<name>A0A922ELR0_CARIL</name>
<feature type="transmembrane region" description="Helical" evidence="1">
    <location>
        <begin position="49"/>
        <end position="69"/>
    </location>
</feature>
<protein>
    <submittedName>
        <fullName evidence="2">Uncharacterized protein</fullName>
    </submittedName>
</protein>
<feature type="transmembrane region" description="Helical" evidence="1">
    <location>
        <begin position="6"/>
        <end position="28"/>
    </location>
</feature>
<sequence>MLLPPNFLGLYTPPAWLCFCFCLLMALVAQRSNSYDQNRCGWLVHLTRLYLYNFLMYFMIFFVGFDFSIS</sequence>